<proteinExistence type="predicted"/>
<dbReference type="EMBL" id="CAWUPB010000913">
    <property type="protein sequence ID" value="CAK7329191.1"/>
    <property type="molecule type" value="Genomic_DNA"/>
</dbReference>
<name>A0AAV1R607_9ROSI</name>
<accession>A0AAV1R607</accession>
<evidence type="ECO:0000313" key="2">
    <source>
        <dbReference type="Proteomes" id="UP001314170"/>
    </source>
</evidence>
<dbReference type="Proteomes" id="UP001314170">
    <property type="component" value="Unassembled WGS sequence"/>
</dbReference>
<protein>
    <submittedName>
        <fullName evidence="1">Uncharacterized protein</fullName>
    </submittedName>
</protein>
<evidence type="ECO:0000313" key="1">
    <source>
        <dbReference type="EMBL" id="CAK7329191.1"/>
    </source>
</evidence>
<dbReference type="AlphaFoldDB" id="A0AAV1R607"/>
<sequence>MQKNKYEKEEEEKLRVSIIDEEDMKRGIEKFRKLGISIEEEVLARKLGVSIKEEQEEKAKGKDERNLERCDMNKDSITFKKERISTTYSRLLG</sequence>
<organism evidence="1 2">
    <name type="scientific">Dovyalis caffra</name>
    <dbReference type="NCBI Taxonomy" id="77055"/>
    <lineage>
        <taxon>Eukaryota</taxon>
        <taxon>Viridiplantae</taxon>
        <taxon>Streptophyta</taxon>
        <taxon>Embryophyta</taxon>
        <taxon>Tracheophyta</taxon>
        <taxon>Spermatophyta</taxon>
        <taxon>Magnoliopsida</taxon>
        <taxon>eudicotyledons</taxon>
        <taxon>Gunneridae</taxon>
        <taxon>Pentapetalae</taxon>
        <taxon>rosids</taxon>
        <taxon>fabids</taxon>
        <taxon>Malpighiales</taxon>
        <taxon>Salicaceae</taxon>
        <taxon>Flacourtieae</taxon>
        <taxon>Dovyalis</taxon>
    </lineage>
</organism>
<comment type="caution">
    <text evidence="1">The sequence shown here is derived from an EMBL/GenBank/DDBJ whole genome shotgun (WGS) entry which is preliminary data.</text>
</comment>
<reference evidence="1 2" key="1">
    <citation type="submission" date="2024-01" db="EMBL/GenBank/DDBJ databases">
        <authorList>
            <person name="Waweru B."/>
        </authorList>
    </citation>
    <scope>NUCLEOTIDE SEQUENCE [LARGE SCALE GENOMIC DNA]</scope>
</reference>
<keyword evidence="2" id="KW-1185">Reference proteome</keyword>
<gene>
    <name evidence="1" type="ORF">DCAF_LOCUS6939</name>
</gene>